<reference evidence="6 7" key="1">
    <citation type="submission" date="2019-05" db="EMBL/GenBank/DDBJ databases">
        <title>Culicoidintestinum kansasii gen. nov., sp. nov. from the gastrointestinal tract of the biting midge, Culicoides sonorensis.</title>
        <authorList>
            <person name="Neupane S."/>
            <person name="Ghosh A."/>
            <person name="Gunther S."/>
            <person name="Martin K."/>
            <person name="Zurek L."/>
        </authorList>
    </citation>
    <scope>NUCLEOTIDE SEQUENCE [LARGE SCALE GENOMIC DNA]</scope>
    <source>
        <strain evidence="6 7">CS-1</strain>
    </source>
</reference>
<dbReference type="GO" id="GO:0030288">
    <property type="term" value="C:outer membrane-bounded periplasmic space"/>
    <property type="evidence" value="ECO:0007669"/>
    <property type="project" value="TreeGrafter"/>
</dbReference>
<dbReference type="OrthoDB" id="9793175at2"/>
<evidence type="ECO:0000256" key="3">
    <source>
        <dbReference type="ARBA" id="ARBA00022448"/>
    </source>
</evidence>
<gene>
    <name evidence="6" type="ORF">FEZ08_00205</name>
</gene>
<organism evidence="6 7">
    <name type="scientific">Culicoidibacter larvae</name>
    <dbReference type="NCBI Taxonomy" id="2579976"/>
    <lineage>
        <taxon>Bacteria</taxon>
        <taxon>Bacillati</taxon>
        <taxon>Bacillota</taxon>
        <taxon>Culicoidibacteria</taxon>
        <taxon>Culicoidibacterales</taxon>
        <taxon>Culicoidibacteraceae</taxon>
        <taxon>Culicoidibacter</taxon>
    </lineage>
</organism>
<dbReference type="PANTHER" id="PTHR30532:SF26">
    <property type="entry name" value="IRON(3+)-HYDROXAMATE-BINDING PROTEIN FHUD"/>
    <property type="match status" value="1"/>
</dbReference>
<dbReference type="EMBL" id="VBWP01000001">
    <property type="protein sequence ID" value="TLG77072.1"/>
    <property type="molecule type" value="Genomic_DNA"/>
</dbReference>
<name>A0A5R8QGG7_9FIRM</name>
<keyword evidence="7" id="KW-1185">Reference proteome</keyword>
<dbReference type="InterPro" id="IPR051313">
    <property type="entry name" value="Bact_iron-sidero_bind"/>
</dbReference>
<dbReference type="PANTHER" id="PTHR30532">
    <property type="entry name" value="IRON III DICITRATE-BINDING PERIPLASMIC PROTEIN"/>
    <property type="match status" value="1"/>
</dbReference>
<dbReference type="FunCoup" id="A0A5R8QGG7">
    <property type="interactions" value="8"/>
</dbReference>
<evidence type="ECO:0000256" key="1">
    <source>
        <dbReference type="ARBA" id="ARBA00004196"/>
    </source>
</evidence>
<dbReference type="SUPFAM" id="SSF53807">
    <property type="entry name" value="Helical backbone' metal receptor"/>
    <property type="match status" value="1"/>
</dbReference>
<evidence type="ECO:0000313" key="6">
    <source>
        <dbReference type="EMBL" id="TLG77072.1"/>
    </source>
</evidence>
<keyword evidence="4" id="KW-0732">Signal</keyword>
<dbReference type="InParanoid" id="A0A5R8QGG7"/>
<comment type="subcellular location">
    <subcellularLocation>
        <location evidence="1">Cell envelope</location>
    </subcellularLocation>
</comment>
<dbReference type="InterPro" id="IPR002491">
    <property type="entry name" value="ABC_transptr_periplasmic_BD"/>
</dbReference>
<proteinExistence type="inferred from homology"/>
<accession>A0A5R8QGG7</accession>
<evidence type="ECO:0000256" key="2">
    <source>
        <dbReference type="ARBA" id="ARBA00008814"/>
    </source>
</evidence>
<keyword evidence="3" id="KW-0813">Transport</keyword>
<comment type="caution">
    <text evidence="6">The sequence shown here is derived from an EMBL/GenBank/DDBJ whole genome shotgun (WGS) entry which is preliminary data.</text>
</comment>
<dbReference type="GO" id="GO:1901678">
    <property type="term" value="P:iron coordination entity transport"/>
    <property type="evidence" value="ECO:0007669"/>
    <property type="project" value="UniProtKB-ARBA"/>
</dbReference>
<sequence>MKRVLNWNRSNLGKEVNNVSFIKKASGFMALVLVAVSLAACTSTPTQETRTFESEKGTIEIPIKSEKIVTDYFLGDLLAMGITPVGGTNLLLQSPQFAGLVDNVTNVGDYGAVSFEKVAELEPDLIITMSESEYEQYSKIAPTIYITPSNYTNTERMTLLGEVTGWQDAATNVLNAFDARIAEAKTKLQSYIDEGVVVTVFDVFPSDIYVQGNTQGGGGLLYNDLGFKAPERVQKELIDAKVIFAPIAMEVVPEYAGDRIFLLQWQAEDLTNQLKDSSVWKSLDAVKNNMVYEVDSDVFRAFDFISLDKQIDMIVDSFTGTTTGSN</sequence>
<dbReference type="AlphaFoldDB" id="A0A5R8QGG7"/>
<comment type="similarity">
    <text evidence="2">Belongs to the bacterial solute-binding protein 8 family.</text>
</comment>
<feature type="domain" description="Fe/B12 periplasmic-binding" evidence="5">
    <location>
        <begin position="65"/>
        <end position="322"/>
    </location>
</feature>
<dbReference type="Proteomes" id="UP000306912">
    <property type="component" value="Unassembled WGS sequence"/>
</dbReference>
<dbReference type="PROSITE" id="PS50983">
    <property type="entry name" value="FE_B12_PBP"/>
    <property type="match status" value="1"/>
</dbReference>
<dbReference type="Pfam" id="PF01497">
    <property type="entry name" value="Peripla_BP_2"/>
    <property type="match status" value="1"/>
</dbReference>
<evidence type="ECO:0000313" key="7">
    <source>
        <dbReference type="Proteomes" id="UP000306912"/>
    </source>
</evidence>
<protein>
    <recommendedName>
        <fullName evidence="5">Fe/B12 periplasmic-binding domain-containing protein</fullName>
    </recommendedName>
</protein>
<dbReference type="Gene3D" id="3.40.50.1980">
    <property type="entry name" value="Nitrogenase molybdenum iron protein domain"/>
    <property type="match status" value="2"/>
</dbReference>
<evidence type="ECO:0000256" key="4">
    <source>
        <dbReference type="ARBA" id="ARBA00022729"/>
    </source>
</evidence>
<evidence type="ECO:0000259" key="5">
    <source>
        <dbReference type="PROSITE" id="PS50983"/>
    </source>
</evidence>